<accession>A0A974PUH7</accession>
<name>A0A974PUH7_9HYPH</name>
<dbReference type="Proteomes" id="UP000596427">
    <property type="component" value="Chromosome"/>
</dbReference>
<evidence type="ECO:0000313" key="2">
    <source>
        <dbReference type="Proteomes" id="UP000596427"/>
    </source>
</evidence>
<dbReference type="KEGG" id="xdi:EZH22_21545"/>
<reference evidence="1 2" key="1">
    <citation type="submission" date="2020-10" db="EMBL/GenBank/DDBJ databases">
        <title>Degradation of 1,4-Dioxane by Xanthobacter sp. YN2, via a Novel Group-2 Soluble Di-Iron Monooxygenase.</title>
        <authorList>
            <person name="Ma F."/>
            <person name="Wang Y."/>
            <person name="Yang J."/>
            <person name="Guo H."/>
            <person name="Su D."/>
            <person name="Yu L."/>
        </authorList>
    </citation>
    <scope>NUCLEOTIDE SEQUENCE [LARGE SCALE GENOMIC DNA]</scope>
    <source>
        <strain evidence="1 2">YN2</strain>
    </source>
</reference>
<sequence>MTASREWKRLYPVRFRQLTSGRSFRRWDWVEFAHRPPTTDRRRESCHVFEDAIKVVGALPENDRFALLDPMVMPSASAAASSGASLALIRPSNPRFRWRRKSEAQLEAERREYREAGRQQSLLDADLAAFEPTPFAFAFTFRDAEGPHTWTCGDWETHATFFYWRKRYGEASALERLGGRFNDEYPAKGMLFATGNMMKRPKTWQLLGVVRLDEKGQLGLL</sequence>
<dbReference type="EMBL" id="CP063362">
    <property type="protein sequence ID" value="QRG09781.1"/>
    <property type="molecule type" value="Genomic_DNA"/>
</dbReference>
<proteinExistence type="predicted"/>
<protein>
    <submittedName>
        <fullName evidence="1">Uncharacterized protein</fullName>
    </submittedName>
</protein>
<gene>
    <name evidence="1" type="ORF">EZH22_21545</name>
</gene>
<evidence type="ECO:0000313" key="1">
    <source>
        <dbReference type="EMBL" id="QRG09781.1"/>
    </source>
</evidence>
<keyword evidence="2" id="KW-1185">Reference proteome</keyword>
<dbReference type="AlphaFoldDB" id="A0A974PUH7"/>
<organism evidence="1 2">
    <name type="scientific">Xanthobacter dioxanivorans</name>
    <dbReference type="NCBI Taxonomy" id="2528964"/>
    <lineage>
        <taxon>Bacteria</taxon>
        <taxon>Pseudomonadati</taxon>
        <taxon>Pseudomonadota</taxon>
        <taxon>Alphaproteobacteria</taxon>
        <taxon>Hyphomicrobiales</taxon>
        <taxon>Xanthobacteraceae</taxon>
        <taxon>Xanthobacter</taxon>
    </lineage>
</organism>